<dbReference type="EMBL" id="SMKP01000005">
    <property type="protein sequence ID" value="TDD25562.1"/>
    <property type="molecule type" value="Genomic_DNA"/>
</dbReference>
<evidence type="ECO:0000256" key="4">
    <source>
        <dbReference type="ARBA" id="ARBA00023004"/>
    </source>
</evidence>
<evidence type="ECO:0000259" key="7">
    <source>
        <dbReference type="PROSITE" id="PS51332"/>
    </source>
</evidence>
<name>A0A4R4X5G8_9ACTN</name>
<dbReference type="GO" id="GO:0051536">
    <property type="term" value="F:iron-sulfur cluster binding"/>
    <property type="evidence" value="ECO:0007669"/>
    <property type="project" value="UniProtKB-KW"/>
</dbReference>
<reference evidence="8 9" key="1">
    <citation type="submission" date="2019-03" db="EMBL/GenBank/DDBJ databases">
        <title>Draft genome sequences of novel Actinobacteria.</title>
        <authorList>
            <person name="Sahin N."/>
            <person name="Ay H."/>
            <person name="Saygin H."/>
        </authorList>
    </citation>
    <scope>NUCLEOTIDE SEQUENCE [LARGE SCALE GENOMIC DNA]</scope>
    <source>
        <strain evidence="8 9">KC712</strain>
    </source>
</reference>
<feature type="region of interest" description="Disordered" evidence="6">
    <location>
        <begin position="296"/>
        <end position="459"/>
    </location>
</feature>
<keyword evidence="5" id="KW-0411">Iron-sulfur</keyword>
<keyword evidence="3" id="KW-0479">Metal-binding</keyword>
<protein>
    <recommendedName>
        <fullName evidence="7">B12-binding domain-containing protein</fullName>
    </recommendedName>
</protein>
<gene>
    <name evidence="8" type="ORF">E1294_02965</name>
</gene>
<keyword evidence="4" id="KW-0408">Iron</keyword>
<evidence type="ECO:0000313" key="9">
    <source>
        <dbReference type="Proteomes" id="UP000294543"/>
    </source>
</evidence>
<dbReference type="GO" id="GO:0046872">
    <property type="term" value="F:metal ion binding"/>
    <property type="evidence" value="ECO:0007669"/>
    <property type="project" value="UniProtKB-KW"/>
</dbReference>
<dbReference type="PANTHER" id="PTHR43409">
    <property type="entry name" value="ANAEROBIC MAGNESIUM-PROTOPORPHYRIN IX MONOMETHYL ESTER CYCLASE-RELATED"/>
    <property type="match status" value="1"/>
</dbReference>
<evidence type="ECO:0000256" key="1">
    <source>
        <dbReference type="ARBA" id="ARBA00001966"/>
    </source>
</evidence>
<dbReference type="PROSITE" id="PS51332">
    <property type="entry name" value="B12_BINDING"/>
    <property type="match status" value="1"/>
</dbReference>
<dbReference type="GO" id="GO:0031419">
    <property type="term" value="F:cobalamin binding"/>
    <property type="evidence" value="ECO:0007669"/>
    <property type="project" value="InterPro"/>
</dbReference>
<keyword evidence="2" id="KW-0949">S-adenosyl-L-methionine</keyword>
<keyword evidence="9" id="KW-1185">Reference proteome</keyword>
<dbReference type="Pfam" id="PF02310">
    <property type="entry name" value="B12-binding"/>
    <property type="match status" value="1"/>
</dbReference>
<feature type="compositionally biased region" description="Basic residues" evidence="6">
    <location>
        <begin position="400"/>
        <end position="411"/>
    </location>
</feature>
<evidence type="ECO:0000313" key="8">
    <source>
        <dbReference type="EMBL" id="TDD25562.1"/>
    </source>
</evidence>
<dbReference type="InterPro" id="IPR051198">
    <property type="entry name" value="BchE-like"/>
</dbReference>
<dbReference type="OrthoDB" id="9801424at2"/>
<dbReference type="InterPro" id="IPR006158">
    <property type="entry name" value="Cobalamin-bd"/>
</dbReference>
<evidence type="ECO:0000256" key="6">
    <source>
        <dbReference type="SAM" id="MobiDB-lite"/>
    </source>
</evidence>
<dbReference type="Gene3D" id="3.40.50.280">
    <property type="entry name" value="Cobalamin-binding domain"/>
    <property type="match status" value="1"/>
</dbReference>
<evidence type="ECO:0000256" key="5">
    <source>
        <dbReference type="ARBA" id="ARBA00023014"/>
    </source>
</evidence>
<evidence type="ECO:0000256" key="3">
    <source>
        <dbReference type="ARBA" id="ARBA00022723"/>
    </source>
</evidence>
<evidence type="ECO:0000256" key="2">
    <source>
        <dbReference type="ARBA" id="ARBA00022691"/>
    </source>
</evidence>
<comment type="cofactor">
    <cofactor evidence="1">
        <name>[4Fe-4S] cluster</name>
        <dbReference type="ChEBI" id="CHEBI:49883"/>
    </cofactor>
</comment>
<feature type="domain" description="B12-binding" evidence="7">
    <location>
        <begin position="74"/>
        <end position="210"/>
    </location>
</feature>
<dbReference type="Proteomes" id="UP000294543">
    <property type="component" value="Unassembled WGS sequence"/>
</dbReference>
<proteinExistence type="predicted"/>
<comment type="caution">
    <text evidence="8">The sequence shown here is derived from an EMBL/GenBank/DDBJ whole genome shotgun (WGS) entry which is preliminary data.</text>
</comment>
<accession>A0A4R4X5G8</accession>
<sequence length="511" mass="56047">MRVALAAMPWQPINRPSLPIGILHELLRTRRPDIEVNEFHGGIRWVEFLMKDSGGDLGPKAVTDIAEYGVLHGLGDWVFAGCLHDDPAWRDAEFRAYAEARGLDVDAVLRMRPHAAGFIDVAVNEVLAGEPHVVGFTSTFMQNAASLALARRLKHLRPELLVVFGGANCDGIMGHALHRNHPFVDYVVRGEGEEVFPLPPRPRPGGRGPGRSARCVLVERRRVDRQPAHEPLSAARRHPAARLPRMAGGVRDVARTRARPPATRHGRVARLLVGRETPVHVLRPQRLHDRIPVKARRPFPGRAVHAGQAASDPGRAARRQHPRHELFPHGPARHGGPGMGPARPLRDQIEYPHRLPQRSRLPAGQGHARPGGRSPDDHRRRGAGLGVHPLPAPAETARPRGGRARRRRRADRRAAGAQVRRPRRHPAEPDAPLAGPRHVGLSPARSAPPVSGVDRGPVPPLGLPHHRVHAAVEPETELVGLAVDVTILGWRNRSCSRSRRTSVWPSTSSGL</sequence>
<dbReference type="AlphaFoldDB" id="A0A4R4X5G8"/>
<feature type="compositionally biased region" description="Basic and acidic residues" evidence="6">
    <location>
        <begin position="344"/>
        <end position="353"/>
    </location>
</feature>
<organism evidence="8 9">
    <name type="scientific">Nonomuraea diastatica</name>
    <dbReference type="NCBI Taxonomy" id="1848329"/>
    <lineage>
        <taxon>Bacteria</taxon>
        <taxon>Bacillati</taxon>
        <taxon>Actinomycetota</taxon>
        <taxon>Actinomycetes</taxon>
        <taxon>Streptosporangiales</taxon>
        <taxon>Streptosporangiaceae</taxon>
        <taxon>Nonomuraea</taxon>
    </lineage>
</organism>